<name>A0A090MBB5_9HYPO</name>
<dbReference type="EMBL" id="HG318224">
    <property type="protein sequence ID" value="CEG05746.1"/>
    <property type="molecule type" value="Genomic_DNA"/>
</dbReference>
<protein>
    <submittedName>
        <fullName evidence="2">WGS project CBMI000000000 data, contig CS3069_c001066</fullName>
    </submittedName>
</protein>
<feature type="chain" id="PRO_5007382232" evidence="1">
    <location>
        <begin position="19"/>
        <end position="122"/>
    </location>
</feature>
<gene>
    <name evidence="2" type="ORF">BN850_0048620</name>
</gene>
<keyword evidence="1" id="KW-0732">Signal</keyword>
<accession>A0A090MBB5</accession>
<evidence type="ECO:0000256" key="1">
    <source>
        <dbReference type="SAM" id="SignalP"/>
    </source>
</evidence>
<sequence>MTIMSLSTLKTYLPLSLACLLFYGSASRFTHGATSTSSFYQYQNDRSPDDGSTTSRIIPICDLIIGFAILRGGLSQKIATCFVASTIGCVAVQRLFAGLDCQGDFLQAVWATATAVVSLERP</sequence>
<dbReference type="AlphaFoldDB" id="A0A090MBB5"/>
<proteinExistence type="predicted"/>
<dbReference type="EMBL" id="CBMI010001064">
    <property type="protein sequence ID" value="CEG04389.1"/>
    <property type="molecule type" value="Genomic_DNA"/>
</dbReference>
<feature type="signal peptide" evidence="1">
    <location>
        <begin position="1"/>
        <end position="18"/>
    </location>
</feature>
<evidence type="ECO:0000313" key="2">
    <source>
        <dbReference type="EMBL" id="CEG04389.1"/>
    </source>
</evidence>
<reference evidence="2" key="1">
    <citation type="submission" date="2013-05" db="EMBL/GenBank/DDBJ databases">
        <title>Draft genome sequences of six wheat associated Fusarium spp. isolates.</title>
        <authorList>
            <person name="Moolhuijzen P.M."/>
            <person name="Manners J.M."/>
            <person name="Wilcox S."/>
            <person name="Bellgard M.I."/>
            <person name="Gardiner D.M."/>
        </authorList>
    </citation>
    <scope>NUCLEOTIDE SEQUENCE</scope>
    <source>
        <strain evidence="2">CS3069</strain>
    </source>
</reference>
<organism evidence="2">
    <name type="scientific">Fusarium clavum</name>
    <dbReference type="NCBI Taxonomy" id="2594811"/>
    <lineage>
        <taxon>Eukaryota</taxon>
        <taxon>Fungi</taxon>
        <taxon>Dikarya</taxon>
        <taxon>Ascomycota</taxon>
        <taxon>Pezizomycotina</taxon>
        <taxon>Sordariomycetes</taxon>
        <taxon>Hypocreomycetidae</taxon>
        <taxon>Hypocreales</taxon>
        <taxon>Nectriaceae</taxon>
        <taxon>Fusarium</taxon>
        <taxon>Fusarium incarnatum-equiseti species complex</taxon>
    </lineage>
</organism>